<keyword evidence="1" id="KW-0812">Transmembrane</keyword>
<feature type="transmembrane region" description="Helical" evidence="1">
    <location>
        <begin position="46"/>
        <end position="64"/>
    </location>
</feature>
<name>A0A5J6WPF0_MORMI</name>
<evidence type="ECO:0000313" key="2">
    <source>
        <dbReference type="EMBL" id="QFI40043.1"/>
    </source>
</evidence>
<accession>A0A5J6WPF0</accession>
<feature type="transmembrane region" description="Helical" evidence="1">
    <location>
        <begin position="96"/>
        <end position="116"/>
    </location>
</feature>
<dbReference type="Pfam" id="PF04247">
    <property type="entry name" value="SirB"/>
    <property type="match status" value="1"/>
</dbReference>
<dbReference type="InterPro" id="IPR007360">
    <property type="entry name" value="SirB"/>
</dbReference>
<dbReference type="Proteomes" id="UP000327424">
    <property type="component" value="Chromosome"/>
</dbReference>
<keyword evidence="1" id="KW-1133">Transmembrane helix</keyword>
<sequence length="125" mass="14164">MMDIFISLHLATLLLSVLMYFVNFAFTVKQSPYLEHAGFIKSRKVIDMITIMMIALVCMASGRAPFVDTVMTEKLLSTLAIAFMVFMSLQQGKNLFFRCFAFAGSIGWLFYVYSLAVNGEAYLLR</sequence>
<proteinExistence type="predicted"/>
<reference evidence="2 3" key="1">
    <citation type="submission" date="2019-09" db="EMBL/GenBank/DDBJ databases">
        <title>Hybrid Assembly of the complete Genome of the Deep-Sea Bacterium Moritella marina from long Nanopore and Illumina reads.</title>
        <authorList>
            <person name="Magin S."/>
            <person name="Georgoulis A."/>
            <person name="Papadimitriou K."/>
            <person name="Iliakis G."/>
            <person name="Vorgias C.E."/>
        </authorList>
    </citation>
    <scope>NUCLEOTIDE SEQUENCE [LARGE SCALE GENOMIC DNA]</scope>
    <source>
        <strain evidence="2 3">MP-1</strain>
    </source>
</reference>
<gene>
    <name evidence="2" type="ORF">FR932_20655</name>
</gene>
<organism evidence="2 3">
    <name type="scientific">Moritella marina ATCC 15381</name>
    <dbReference type="NCBI Taxonomy" id="1202962"/>
    <lineage>
        <taxon>Bacteria</taxon>
        <taxon>Pseudomonadati</taxon>
        <taxon>Pseudomonadota</taxon>
        <taxon>Gammaproteobacteria</taxon>
        <taxon>Alteromonadales</taxon>
        <taxon>Moritellaceae</taxon>
        <taxon>Moritella</taxon>
    </lineage>
</organism>
<dbReference type="OrthoDB" id="5588650at2"/>
<evidence type="ECO:0000313" key="3">
    <source>
        <dbReference type="Proteomes" id="UP000327424"/>
    </source>
</evidence>
<evidence type="ECO:0000256" key="1">
    <source>
        <dbReference type="SAM" id="Phobius"/>
    </source>
</evidence>
<keyword evidence="3" id="KW-1185">Reference proteome</keyword>
<feature type="transmembrane region" description="Helical" evidence="1">
    <location>
        <begin position="6"/>
        <end position="26"/>
    </location>
</feature>
<protein>
    <submittedName>
        <fullName evidence="2">SirB2 family protein</fullName>
    </submittedName>
</protein>
<keyword evidence="1" id="KW-0472">Membrane</keyword>
<dbReference type="AlphaFoldDB" id="A0A5J6WPF0"/>
<dbReference type="KEGG" id="mmaa:FR932_20655"/>
<dbReference type="RefSeq" id="WP_019442055.1">
    <property type="nucleotide sequence ID" value="NZ_ALOE01000025.1"/>
</dbReference>
<dbReference type="EMBL" id="CP044399">
    <property type="protein sequence ID" value="QFI40043.1"/>
    <property type="molecule type" value="Genomic_DNA"/>
</dbReference>